<comment type="caution">
    <text evidence="2">The sequence shown here is derived from an EMBL/GenBank/DDBJ whole genome shotgun (WGS) entry which is preliminary data.</text>
</comment>
<feature type="transmembrane region" description="Helical" evidence="1">
    <location>
        <begin position="91"/>
        <end position="109"/>
    </location>
</feature>
<gene>
    <name evidence="2" type="ORF">CLW00_102444</name>
</gene>
<proteinExistence type="predicted"/>
<dbReference type="AlphaFoldDB" id="A0A2T0WTD3"/>
<keyword evidence="1" id="KW-0812">Transmembrane</keyword>
<feature type="transmembrane region" description="Helical" evidence="1">
    <location>
        <begin position="33"/>
        <end position="53"/>
    </location>
</feature>
<protein>
    <submittedName>
        <fullName evidence="2">Uncharacterized protein</fullName>
    </submittedName>
</protein>
<accession>A0A2T0WTD3</accession>
<dbReference type="EMBL" id="PVTR01000002">
    <property type="protein sequence ID" value="PRY89966.1"/>
    <property type="molecule type" value="Genomic_DNA"/>
</dbReference>
<feature type="transmembrane region" description="Helical" evidence="1">
    <location>
        <begin position="6"/>
        <end position="21"/>
    </location>
</feature>
<feature type="transmembrane region" description="Helical" evidence="1">
    <location>
        <begin position="115"/>
        <end position="137"/>
    </location>
</feature>
<feature type="transmembrane region" description="Helical" evidence="1">
    <location>
        <begin position="149"/>
        <end position="167"/>
    </location>
</feature>
<feature type="transmembrane region" description="Helical" evidence="1">
    <location>
        <begin position="59"/>
        <end position="79"/>
    </location>
</feature>
<keyword evidence="1" id="KW-0472">Membrane</keyword>
<evidence type="ECO:0000313" key="2">
    <source>
        <dbReference type="EMBL" id="PRY89966.1"/>
    </source>
</evidence>
<dbReference type="OrthoDB" id="836617at2"/>
<dbReference type="Proteomes" id="UP000238157">
    <property type="component" value="Unassembled WGS sequence"/>
</dbReference>
<keyword evidence="1" id="KW-1133">Transmembrane helix</keyword>
<dbReference type="RefSeq" id="WP_106132629.1">
    <property type="nucleotide sequence ID" value="NZ_PVTR01000002.1"/>
</dbReference>
<name>A0A2T0WTD3_9BACT</name>
<feature type="transmembrane region" description="Helical" evidence="1">
    <location>
        <begin position="187"/>
        <end position="211"/>
    </location>
</feature>
<sequence>MPSFYHFIIGLSLLLILVLRSRNKSAYRKQINIITFTLVVVLIMELAGLYTARKGINNTLIYNLGWIYLESYLLIAYFYSLERNLIWRKRVVKISVLLLIWGVINSLFFEPLFGAIQFFSLLPFGLFLMILSIRLLYQLLNLEIYSQRSLLVIPHFWIACTILFFYLEALVLFGTYNFFPSVIMENVIIVSMLNKMMAGLMYFIFGFAFIFPDLPNLLNPKKNSHTFS</sequence>
<reference evidence="2 3" key="1">
    <citation type="submission" date="2018-03" db="EMBL/GenBank/DDBJ databases">
        <title>Genomic Encyclopedia of Archaeal and Bacterial Type Strains, Phase II (KMG-II): from individual species to whole genera.</title>
        <authorList>
            <person name="Goeker M."/>
        </authorList>
    </citation>
    <scope>NUCLEOTIDE SEQUENCE [LARGE SCALE GENOMIC DNA]</scope>
    <source>
        <strain evidence="2 3">DSM 27929</strain>
    </source>
</reference>
<evidence type="ECO:0000313" key="3">
    <source>
        <dbReference type="Proteomes" id="UP000238157"/>
    </source>
</evidence>
<keyword evidence="3" id="KW-1185">Reference proteome</keyword>
<evidence type="ECO:0000256" key="1">
    <source>
        <dbReference type="SAM" id="Phobius"/>
    </source>
</evidence>
<organism evidence="2 3">
    <name type="scientific">Mongoliibacter ruber</name>
    <dbReference type="NCBI Taxonomy" id="1750599"/>
    <lineage>
        <taxon>Bacteria</taxon>
        <taxon>Pseudomonadati</taxon>
        <taxon>Bacteroidota</taxon>
        <taxon>Cytophagia</taxon>
        <taxon>Cytophagales</taxon>
        <taxon>Cyclobacteriaceae</taxon>
        <taxon>Mongoliibacter</taxon>
    </lineage>
</organism>